<proteinExistence type="predicted"/>
<evidence type="ECO:0000313" key="2">
    <source>
        <dbReference type="Proteomes" id="UP000585363"/>
    </source>
</evidence>
<sequence length="98" mass="11058">MPRTSRKRVSISDCECYETIYIVKHALTKGIVKMEGRVLDSGMVIYAEQHARKFHTAGPTVYALTLNDAIKSAEAMRLKKIASLEKQIKALKELSFTK</sequence>
<evidence type="ECO:0000313" key="1">
    <source>
        <dbReference type="EMBL" id="NMP26683.1"/>
    </source>
</evidence>
<dbReference type="Proteomes" id="UP000585363">
    <property type="component" value="Unassembled WGS sequence"/>
</dbReference>
<dbReference type="EMBL" id="JAADJU010000003">
    <property type="protein sequence ID" value="NMP26683.1"/>
    <property type="molecule type" value="Genomic_DNA"/>
</dbReference>
<dbReference type="AlphaFoldDB" id="A0A848MHN9"/>
<comment type="caution">
    <text evidence="1">The sequence shown here is derived from an EMBL/GenBank/DDBJ whole genome shotgun (WGS) entry which is preliminary data.</text>
</comment>
<reference evidence="1 2" key="2">
    <citation type="submission" date="2020-06" db="EMBL/GenBank/DDBJ databases">
        <title>Polyphasic characterization of a Rahnella strain isolated from tree sap.</title>
        <authorList>
            <person name="Kim I.S."/>
        </authorList>
    </citation>
    <scope>NUCLEOTIDE SEQUENCE [LARGE SCALE GENOMIC DNA]</scope>
    <source>
        <strain evidence="1 2">SAP-1</strain>
    </source>
</reference>
<reference evidence="1 2" key="1">
    <citation type="submission" date="2020-01" db="EMBL/GenBank/DDBJ databases">
        <authorList>
            <person name="Lee S.D."/>
        </authorList>
    </citation>
    <scope>NUCLEOTIDE SEQUENCE [LARGE SCALE GENOMIC DNA]</scope>
    <source>
        <strain evidence="1 2">SAP-1</strain>
    </source>
</reference>
<accession>A0A848MHN9</accession>
<organism evidence="1 2">
    <name type="scientific">Rouxiella aceris</name>
    <dbReference type="NCBI Taxonomy" id="2703884"/>
    <lineage>
        <taxon>Bacteria</taxon>
        <taxon>Pseudomonadati</taxon>
        <taxon>Pseudomonadota</taxon>
        <taxon>Gammaproteobacteria</taxon>
        <taxon>Enterobacterales</taxon>
        <taxon>Yersiniaceae</taxon>
        <taxon>Rouxiella</taxon>
    </lineage>
</organism>
<dbReference type="RefSeq" id="WP_169402375.1">
    <property type="nucleotide sequence ID" value="NZ_JAADJU010000003.1"/>
</dbReference>
<keyword evidence="2" id="KW-1185">Reference proteome</keyword>
<gene>
    <name evidence="1" type="ORF">GW590_07400</name>
</gene>
<protein>
    <submittedName>
        <fullName evidence="1">Uncharacterized protein</fullName>
    </submittedName>
</protein>
<name>A0A848MHN9_9GAMM</name>